<dbReference type="InterPro" id="IPR055348">
    <property type="entry name" value="DctQ"/>
</dbReference>
<reference evidence="12" key="1">
    <citation type="submission" date="2017-01" db="EMBL/GenBank/DDBJ databases">
        <authorList>
            <person name="Varghese N."/>
            <person name="Submissions S."/>
        </authorList>
    </citation>
    <scope>NUCLEOTIDE SEQUENCE [LARGE SCALE GENOMIC DNA]</scope>
    <source>
        <strain evidence="12">DSM 19945</strain>
    </source>
</reference>
<evidence type="ECO:0000256" key="7">
    <source>
        <dbReference type="ARBA" id="ARBA00023136"/>
    </source>
</evidence>
<evidence type="ECO:0000313" key="12">
    <source>
        <dbReference type="Proteomes" id="UP000186221"/>
    </source>
</evidence>
<comment type="subcellular location">
    <subcellularLocation>
        <location evidence="1 9">Cell inner membrane</location>
        <topology evidence="1 9">Multi-pass membrane protein</topology>
    </subcellularLocation>
</comment>
<dbReference type="EMBL" id="FTOG01000002">
    <property type="protein sequence ID" value="SIS51919.1"/>
    <property type="molecule type" value="Genomic_DNA"/>
</dbReference>
<dbReference type="GO" id="GO:0015740">
    <property type="term" value="P:C4-dicarboxylate transport"/>
    <property type="evidence" value="ECO:0007669"/>
    <property type="project" value="TreeGrafter"/>
</dbReference>
<evidence type="ECO:0000259" key="10">
    <source>
        <dbReference type="Pfam" id="PF04290"/>
    </source>
</evidence>
<evidence type="ECO:0000256" key="1">
    <source>
        <dbReference type="ARBA" id="ARBA00004429"/>
    </source>
</evidence>
<keyword evidence="7 9" id="KW-0472">Membrane</keyword>
<evidence type="ECO:0000256" key="3">
    <source>
        <dbReference type="ARBA" id="ARBA00022475"/>
    </source>
</evidence>
<dbReference type="PANTHER" id="PTHR35011">
    <property type="entry name" value="2,3-DIKETO-L-GULONATE TRAP TRANSPORTER SMALL PERMEASE PROTEIN YIAM"/>
    <property type="match status" value="1"/>
</dbReference>
<dbReference type="InterPro" id="IPR007387">
    <property type="entry name" value="TRAP_DctQ"/>
</dbReference>
<dbReference type="AlphaFoldDB" id="A0A1N7JRE0"/>
<keyword evidence="3" id="KW-1003">Cell membrane</keyword>
<evidence type="ECO:0000313" key="11">
    <source>
        <dbReference type="EMBL" id="SIS51919.1"/>
    </source>
</evidence>
<dbReference type="GO" id="GO:0005886">
    <property type="term" value="C:plasma membrane"/>
    <property type="evidence" value="ECO:0007669"/>
    <property type="project" value="UniProtKB-SubCell"/>
</dbReference>
<feature type="transmembrane region" description="Helical" evidence="9">
    <location>
        <begin position="14"/>
        <end position="35"/>
    </location>
</feature>
<evidence type="ECO:0000256" key="5">
    <source>
        <dbReference type="ARBA" id="ARBA00022692"/>
    </source>
</evidence>
<accession>A0A1N7JRE0</accession>
<keyword evidence="6 9" id="KW-1133">Transmembrane helix</keyword>
<comment type="subunit">
    <text evidence="9">The complex comprises the extracytoplasmic solute receptor protein and the two transmembrane proteins.</text>
</comment>
<dbReference type="STRING" id="453582.SAMN05421580_10285"/>
<comment type="function">
    <text evidence="9">Part of the tripartite ATP-independent periplasmic (TRAP) transport system.</text>
</comment>
<evidence type="ECO:0000256" key="4">
    <source>
        <dbReference type="ARBA" id="ARBA00022519"/>
    </source>
</evidence>
<protein>
    <recommendedName>
        <fullName evidence="9">TRAP transporter small permease protein</fullName>
    </recommendedName>
</protein>
<keyword evidence="5 9" id="KW-0812">Transmembrane</keyword>
<evidence type="ECO:0000256" key="8">
    <source>
        <dbReference type="ARBA" id="ARBA00038436"/>
    </source>
</evidence>
<dbReference type="PANTHER" id="PTHR35011:SF2">
    <property type="entry name" value="2,3-DIKETO-L-GULONATE TRAP TRANSPORTER SMALL PERMEASE PROTEIN YIAM"/>
    <property type="match status" value="1"/>
</dbReference>
<keyword evidence="2 9" id="KW-0813">Transport</keyword>
<dbReference type="Proteomes" id="UP000186221">
    <property type="component" value="Unassembled WGS sequence"/>
</dbReference>
<dbReference type="RefSeq" id="WP_212710118.1">
    <property type="nucleotide sequence ID" value="NZ_FTOG01000002.1"/>
</dbReference>
<feature type="domain" description="Tripartite ATP-independent periplasmic transporters DctQ component" evidence="10">
    <location>
        <begin position="23"/>
        <end position="154"/>
    </location>
</feature>
<evidence type="ECO:0000256" key="6">
    <source>
        <dbReference type="ARBA" id="ARBA00022989"/>
    </source>
</evidence>
<evidence type="ECO:0000256" key="9">
    <source>
        <dbReference type="RuleBase" id="RU369079"/>
    </source>
</evidence>
<name>A0A1N7JRE0_9RHOB</name>
<comment type="similarity">
    <text evidence="8 9">Belongs to the TRAP transporter small permease family.</text>
</comment>
<feature type="transmembrane region" description="Helical" evidence="9">
    <location>
        <begin position="127"/>
        <end position="146"/>
    </location>
</feature>
<organism evidence="11 12">
    <name type="scientific">Rhodobacter aestuarii</name>
    <dbReference type="NCBI Taxonomy" id="453582"/>
    <lineage>
        <taxon>Bacteria</taxon>
        <taxon>Pseudomonadati</taxon>
        <taxon>Pseudomonadota</taxon>
        <taxon>Alphaproteobacteria</taxon>
        <taxon>Rhodobacterales</taxon>
        <taxon>Rhodobacter group</taxon>
        <taxon>Rhodobacter</taxon>
    </lineage>
</organism>
<feature type="transmembrane region" description="Helical" evidence="9">
    <location>
        <begin position="47"/>
        <end position="65"/>
    </location>
</feature>
<dbReference type="GO" id="GO:0022857">
    <property type="term" value="F:transmembrane transporter activity"/>
    <property type="evidence" value="ECO:0007669"/>
    <property type="project" value="UniProtKB-UniRule"/>
</dbReference>
<keyword evidence="12" id="KW-1185">Reference proteome</keyword>
<keyword evidence="4 9" id="KW-0997">Cell inner membrane</keyword>
<feature type="transmembrane region" description="Helical" evidence="9">
    <location>
        <begin position="86"/>
        <end position="107"/>
    </location>
</feature>
<gene>
    <name evidence="11" type="ORF">SAMN05421580_10285</name>
</gene>
<sequence length="165" mass="18325">MSLFMFLLRDAEKIICAVIFLAMTLLGFANVVVRYGTHYSLAATEELLTNGFLLLTIFGAAIAARRGEHLAVELVNDMLPRALQRVVLLLSVAASVTLLVLSAYFSWDALQNLLSNGMRSYALGIPAWYYQAAVPFGFALILIRYLQHAWEEWRKGHAFGVVGDV</sequence>
<evidence type="ECO:0000256" key="2">
    <source>
        <dbReference type="ARBA" id="ARBA00022448"/>
    </source>
</evidence>
<dbReference type="Pfam" id="PF04290">
    <property type="entry name" value="DctQ"/>
    <property type="match status" value="1"/>
</dbReference>
<proteinExistence type="inferred from homology"/>